<dbReference type="SMART" id="SM00511">
    <property type="entry name" value="ORANGE"/>
    <property type="match status" value="1"/>
</dbReference>
<dbReference type="SUPFAM" id="SSF47459">
    <property type="entry name" value="HLH, helix-loop-helix DNA-binding domain"/>
    <property type="match status" value="1"/>
</dbReference>
<evidence type="ECO:0000259" key="8">
    <source>
        <dbReference type="PROSITE" id="PS51054"/>
    </source>
</evidence>
<feature type="region of interest" description="Disordered" evidence="6">
    <location>
        <begin position="294"/>
        <end position="320"/>
    </location>
</feature>
<evidence type="ECO:0000256" key="4">
    <source>
        <dbReference type="ARBA" id="ARBA00023163"/>
    </source>
</evidence>
<dbReference type="Pfam" id="PF07527">
    <property type="entry name" value="Hairy_orange"/>
    <property type="match status" value="1"/>
</dbReference>
<dbReference type="OMA" id="IGHLANC"/>
<dbReference type="AlphaFoldDB" id="A0A914BRM4"/>
<evidence type="ECO:0000313" key="9">
    <source>
        <dbReference type="EnsemblMetazoa" id="XP_038078162.1"/>
    </source>
</evidence>
<dbReference type="InterPro" id="IPR050370">
    <property type="entry name" value="HES_HEY"/>
</dbReference>
<sequence>MPIDTSNKPKMHEGRKSSKPLMEKRRRARINDSLGQLKTLILEATNKDSSRHSKLEKADILEMTVKYLRNMQRQQMSAAMNGDPNLLNRYRLGYSECISEVSRFLTGSSESNVEVQTNLIGHLANCCSPQQQGAAGQQKQQQQQQQQQQQVQASQQQQQQQVTYAPAATISQAATVPTSIPTSVVQSLQQQQQQQAQLQHQQQQHQQLQVTVPCSTAPQSLPQAVAVNIPSQIHPAGLKTDTNNIARVISGIPIGVPGTLPSGEITVVLPSQALPGGQLPSHFIPVYAQSTPLLSPPASSHSGSTTPSPMSSPTSSINSPTHLANAQVYQPTITRESSPQTCFVPSHTNSHMNSAVLSPAPSPVTHGDSRGSACSPVAGNVAPVMVHAAPTFVTLPAPCTVYQTSQLQVAENAHIQAVNQSPRSTVLRPINANIPHQTEHDSMWRPW</sequence>
<evidence type="ECO:0000256" key="3">
    <source>
        <dbReference type="ARBA" id="ARBA00023125"/>
    </source>
</evidence>
<keyword evidence="3" id="KW-0238">DNA-binding</keyword>
<dbReference type="GO" id="GO:0006355">
    <property type="term" value="P:regulation of DNA-templated transcription"/>
    <property type="evidence" value="ECO:0007669"/>
    <property type="project" value="InterPro"/>
</dbReference>
<comment type="subcellular location">
    <subcellularLocation>
        <location evidence="1">Nucleus</location>
    </subcellularLocation>
</comment>
<feature type="domain" description="Orange" evidence="8">
    <location>
        <begin position="90"/>
        <end position="123"/>
    </location>
</feature>
<dbReference type="Gene3D" id="6.10.250.980">
    <property type="match status" value="1"/>
</dbReference>
<keyword evidence="5" id="KW-0539">Nucleus</keyword>
<dbReference type="SUPFAM" id="SSF158457">
    <property type="entry name" value="Orange domain-like"/>
    <property type="match status" value="1"/>
</dbReference>
<evidence type="ECO:0000256" key="5">
    <source>
        <dbReference type="ARBA" id="ARBA00023242"/>
    </source>
</evidence>
<keyword evidence="2" id="KW-0805">Transcription regulation</keyword>
<dbReference type="RefSeq" id="XP_038078162.1">
    <property type="nucleotide sequence ID" value="XM_038222234.1"/>
</dbReference>
<dbReference type="PROSITE" id="PS51054">
    <property type="entry name" value="ORANGE"/>
    <property type="match status" value="1"/>
</dbReference>
<dbReference type="Gene3D" id="4.10.280.10">
    <property type="entry name" value="Helix-loop-helix DNA-binding domain"/>
    <property type="match status" value="1"/>
</dbReference>
<dbReference type="GeneID" id="119745696"/>
<dbReference type="EnsemblMetazoa" id="XM_038222234.1">
    <property type="protein sequence ID" value="XP_038078162.1"/>
    <property type="gene ID" value="LOC119745696"/>
</dbReference>
<feature type="domain" description="BHLH" evidence="7">
    <location>
        <begin position="14"/>
        <end position="71"/>
    </location>
</feature>
<dbReference type="SMART" id="SM00353">
    <property type="entry name" value="HLH"/>
    <property type="match status" value="1"/>
</dbReference>
<dbReference type="InterPro" id="IPR011598">
    <property type="entry name" value="bHLH_dom"/>
</dbReference>
<evidence type="ECO:0000256" key="1">
    <source>
        <dbReference type="ARBA" id="ARBA00004123"/>
    </source>
</evidence>
<dbReference type="CDD" id="cd11459">
    <property type="entry name" value="bHLH-O_HES1_4"/>
    <property type="match status" value="1"/>
</dbReference>
<evidence type="ECO:0000256" key="6">
    <source>
        <dbReference type="SAM" id="MobiDB-lite"/>
    </source>
</evidence>
<evidence type="ECO:0000256" key="2">
    <source>
        <dbReference type="ARBA" id="ARBA00023015"/>
    </source>
</evidence>
<dbReference type="GO" id="GO:0003677">
    <property type="term" value="F:DNA binding"/>
    <property type="evidence" value="ECO:0007669"/>
    <property type="project" value="UniProtKB-KW"/>
</dbReference>
<keyword evidence="4" id="KW-0804">Transcription</keyword>
<accession>A0A914BRM4</accession>
<dbReference type="FunFam" id="4.10.280.10:FF:000009">
    <property type="entry name" value="Transcription factor HES-1"/>
    <property type="match status" value="1"/>
</dbReference>
<feature type="region of interest" description="Disordered" evidence="6">
    <location>
        <begin position="1"/>
        <end position="25"/>
    </location>
</feature>
<evidence type="ECO:0000259" key="7">
    <source>
        <dbReference type="PROSITE" id="PS50888"/>
    </source>
</evidence>
<dbReference type="InterPro" id="IPR003650">
    <property type="entry name" value="Orange_dom"/>
</dbReference>
<evidence type="ECO:0000313" key="10">
    <source>
        <dbReference type="Proteomes" id="UP000887568"/>
    </source>
</evidence>
<dbReference type="GO" id="GO:0005634">
    <property type="term" value="C:nucleus"/>
    <property type="evidence" value="ECO:0007669"/>
    <property type="project" value="UniProtKB-SubCell"/>
</dbReference>
<dbReference type="GO" id="GO:0046983">
    <property type="term" value="F:protein dimerization activity"/>
    <property type="evidence" value="ECO:0007669"/>
    <property type="project" value="InterPro"/>
</dbReference>
<protein>
    <submittedName>
        <fullName evidence="9">Uncharacterized protein</fullName>
    </submittedName>
</protein>
<keyword evidence="10" id="KW-1185">Reference proteome</keyword>
<dbReference type="Proteomes" id="UP000887568">
    <property type="component" value="Unplaced"/>
</dbReference>
<name>A0A914BRM4_PATMI</name>
<organism evidence="9 10">
    <name type="scientific">Patiria miniata</name>
    <name type="common">Bat star</name>
    <name type="synonym">Asterina miniata</name>
    <dbReference type="NCBI Taxonomy" id="46514"/>
    <lineage>
        <taxon>Eukaryota</taxon>
        <taxon>Metazoa</taxon>
        <taxon>Echinodermata</taxon>
        <taxon>Eleutherozoa</taxon>
        <taxon>Asterozoa</taxon>
        <taxon>Asteroidea</taxon>
        <taxon>Valvatacea</taxon>
        <taxon>Valvatida</taxon>
        <taxon>Asterinidae</taxon>
        <taxon>Patiria</taxon>
    </lineage>
</organism>
<dbReference type="Pfam" id="PF00010">
    <property type="entry name" value="HLH"/>
    <property type="match status" value="1"/>
</dbReference>
<reference evidence="9" key="1">
    <citation type="submission" date="2022-11" db="UniProtKB">
        <authorList>
            <consortium name="EnsemblMetazoa"/>
        </authorList>
    </citation>
    <scope>IDENTIFICATION</scope>
</reference>
<dbReference type="OrthoDB" id="6085656at2759"/>
<dbReference type="InterPro" id="IPR036638">
    <property type="entry name" value="HLH_DNA-bd_sf"/>
</dbReference>
<dbReference type="PANTHER" id="PTHR10985">
    <property type="entry name" value="BASIC HELIX-LOOP-HELIX TRANSCRIPTION FACTOR, HES-RELATED"/>
    <property type="match status" value="1"/>
</dbReference>
<proteinExistence type="predicted"/>
<dbReference type="PROSITE" id="PS50888">
    <property type="entry name" value="BHLH"/>
    <property type="match status" value="1"/>
</dbReference>